<dbReference type="KEGG" id="llu:AKJ09_09600"/>
<dbReference type="GO" id="GO:0003676">
    <property type="term" value="F:nucleic acid binding"/>
    <property type="evidence" value="ECO:0007669"/>
    <property type="project" value="InterPro"/>
</dbReference>
<dbReference type="InterPro" id="IPR044742">
    <property type="entry name" value="DEAD/DEAH_RhlB"/>
</dbReference>
<evidence type="ECO:0000256" key="7">
    <source>
        <dbReference type="RuleBase" id="RU000492"/>
    </source>
</evidence>
<evidence type="ECO:0000256" key="4">
    <source>
        <dbReference type="ARBA" id="ARBA00022840"/>
    </source>
</evidence>
<dbReference type="CDD" id="cd00268">
    <property type="entry name" value="DEADc"/>
    <property type="match status" value="1"/>
</dbReference>
<dbReference type="Proteomes" id="UP000064967">
    <property type="component" value="Chromosome"/>
</dbReference>
<feature type="region of interest" description="Disordered" evidence="8">
    <location>
        <begin position="440"/>
        <end position="681"/>
    </location>
</feature>
<accession>A0A0K1QB92</accession>
<dbReference type="PANTHER" id="PTHR47959">
    <property type="entry name" value="ATP-DEPENDENT RNA HELICASE RHLE-RELATED"/>
    <property type="match status" value="1"/>
</dbReference>
<evidence type="ECO:0000313" key="13">
    <source>
        <dbReference type="Proteomes" id="UP000064967"/>
    </source>
</evidence>
<dbReference type="PANTHER" id="PTHR47959:SF1">
    <property type="entry name" value="ATP-DEPENDENT RNA HELICASE DBPA"/>
    <property type="match status" value="1"/>
</dbReference>
<feature type="short sequence motif" description="Q motif" evidence="6">
    <location>
        <begin position="17"/>
        <end position="45"/>
    </location>
</feature>
<dbReference type="SMART" id="SM00487">
    <property type="entry name" value="DEXDc"/>
    <property type="match status" value="1"/>
</dbReference>
<keyword evidence="1 7" id="KW-0547">Nucleotide-binding</keyword>
<feature type="compositionally biased region" description="Basic and acidic residues" evidence="8">
    <location>
        <begin position="610"/>
        <end position="631"/>
    </location>
</feature>
<dbReference type="GO" id="GO:0005524">
    <property type="term" value="F:ATP binding"/>
    <property type="evidence" value="ECO:0007669"/>
    <property type="project" value="UniProtKB-KW"/>
</dbReference>
<dbReference type="InterPro" id="IPR027417">
    <property type="entry name" value="P-loop_NTPase"/>
</dbReference>
<feature type="compositionally biased region" description="Basic and acidic residues" evidence="8">
    <location>
        <begin position="506"/>
        <end position="540"/>
    </location>
</feature>
<keyword evidence="4 7" id="KW-0067">ATP-binding</keyword>
<evidence type="ECO:0000256" key="1">
    <source>
        <dbReference type="ARBA" id="ARBA00022741"/>
    </source>
</evidence>
<comment type="similarity">
    <text evidence="5 7">Belongs to the DEAD box helicase family.</text>
</comment>
<dbReference type="RefSeq" id="WP_146653789.1">
    <property type="nucleotide sequence ID" value="NZ_CP012333.1"/>
</dbReference>
<dbReference type="InterPro" id="IPR050079">
    <property type="entry name" value="DEAD_box_RNA_helicase"/>
</dbReference>
<gene>
    <name evidence="12" type="ORF">AKJ09_09600</name>
</gene>
<dbReference type="PATRIC" id="fig|1391654.3.peg.9725"/>
<evidence type="ECO:0000256" key="2">
    <source>
        <dbReference type="ARBA" id="ARBA00022801"/>
    </source>
</evidence>
<dbReference type="InterPro" id="IPR000629">
    <property type="entry name" value="RNA-helicase_DEAD-box_CS"/>
</dbReference>
<dbReference type="STRING" id="1391654.AKJ09_09600"/>
<keyword evidence="13" id="KW-1185">Reference proteome</keyword>
<dbReference type="InterPro" id="IPR001650">
    <property type="entry name" value="Helicase_C-like"/>
</dbReference>
<evidence type="ECO:0000256" key="8">
    <source>
        <dbReference type="SAM" id="MobiDB-lite"/>
    </source>
</evidence>
<dbReference type="InterPro" id="IPR014001">
    <property type="entry name" value="Helicase_ATP-bd"/>
</dbReference>
<proteinExistence type="inferred from homology"/>
<dbReference type="CDD" id="cd12252">
    <property type="entry name" value="RRM_DbpA"/>
    <property type="match status" value="1"/>
</dbReference>
<dbReference type="PROSITE" id="PS51195">
    <property type="entry name" value="Q_MOTIF"/>
    <property type="match status" value="1"/>
</dbReference>
<feature type="compositionally biased region" description="Basic and acidic residues" evidence="8">
    <location>
        <begin position="561"/>
        <end position="574"/>
    </location>
</feature>
<dbReference type="Pfam" id="PF00270">
    <property type="entry name" value="DEAD"/>
    <property type="match status" value="1"/>
</dbReference>
<feature type="compositionally biased region" description="Polar residues" evidence="8">
    <location>
        <begin position="442"/>
        <end position="452"/>
    </location>
</feature>
<dbReference type="GO" id="GO:0003724">
    <property type="term" value="F:RNA helicase activity"/>
    <property type="evidence" value="ECO:0007669"/>
    <property type="project" value="InterPro"/>
</dbReference>
<dbReference type="GO" id="GO:0005829">
    <property type="term" value="C:cytosol"/>
    <property type="evidence" value="ECO:0007669"/>
    <property type="project" value="TreeGrafter"/>
</dbReference>
<reference evidence="12 13" key="1">
    <citation type="submission" date="2015-08" db="EMBL/GenBank/DDBJ databases">
        <authorList>
            <person name="Babu N.S."/>
            <person name="Beckwith C.J."/>
            <person name="Beseler K.G."/>
            <person name="Brison A."/>
            <person name="Carone J.V."/>
            <person name="Caskin T.P."/>
            <person name="Diamond M."/>
            <person name="Durham M.E."/>
            <person name="Foxe J.M."/>
            <person name="Go M."/>
            <person name="Henderson B.A."/>
            <person name="Jones I.B."/>
            <person name="McGettigan J.A."/>
            <person name="Micheletti S.J."/>
            <person name="Nasrallah M.E."/>
            <person name="Ortiz D."/>
            <person name="Piller C.R."/>
            <person name="Privatt S.R."/>
            <person name="Schneider S.L."/>
            <person name="Sharp S."/>
            <person name="Smith T.C."/>
            <person name="Stanton J.D."/>
            <person name="Ullery H.E."/>
            <person name="Wilson R.J."/>
            <person name="Serrano M.G."/>
            <person name="Buck G."/>
            <person name="Lee V."/>
            <person name="Wang Y."/>
            <person name="Carvalho R."/>
            <person name="Voegtly L."/>
            <person name="Shi R."/>
            <person name="Duckworth R."/>
            <person name="Johnson A."/>
            <person name="Loviza R."/>
            <person name="Walstead R."/>
            <person name="Shah Z."/>
            <person name="Kiflezghi M."/>
            <person name="Wade K."/>
            <person name="Ball S.L."/>
            <person name="Bradley K.W."/>
            <person name="Asai D.J."/>
            <person name="Bowman C.A."/>
            <person name="Russell D.A."/>
            <person name="Pope W.H."/>
            <person name="Jacobs-Sera D."/>
            <person name="Hendrix R.W."/>
            <person name="Hatfull G.F."/>
        </authorList>
    </citation>
    <scope>NUCLEOTIDE SEQUENCE [LARGE SCALE GENOMIC DNA]</scope>
    <source>
        <strain evidence="12 13">DSM 27648</strain>
    </source>
</reference>
<dbReference type="CDD" id="cd18787">
    <property type="entry name" value="SF2_C_DEAD"/>
    <property type="match status" value="1"/>
</dbReference>
<dbReference type="InterPro" id="IPR012677">
    <property type="entry name" value="Nucleotide-bd_a/b_plait_sf"/>
</dbReference>
<sequence>MTQVQAPTPGDTNAAKPTFDALQLSPDVRKALGKMGYAHPTPVQLAVYEPATRGKSLVVQARTGTGKTTAFGLPIIDGLVKKSVAGVQALILTPTRELAIQVSKELEQIAEFRGVKILPIYGGAPMGRQVEALAEGVQIVSGTPGRVLDHLRRGTLDPSHIRIFVLDEADEMLSMGFAKELNAIIEMLPKERQGLYFSATIPPDVERLANSHLHNPEYVTLSSDQVGALSISHFVYLVREGDKRASLVRIIEVEDPESAVVFCNTKDETERVAEALKSKGYDADWLNGDLEQRERERIMAKTKEGKLRFLVATDVAARGIDISHLTHVINADFPESAEQYVHRTGRTGRAGRTGTAISIVGPKDVGHLYMLRLTYKIRPIERTLPTKGELRTREETDLIAFLADAYGAKTPDPMHLAVARRLLTSESAETIVAGLLGDHLGATSTDDVSQQAAEARRAKNPPAEPVATQPRPEVRRDARRDERAIAQAHTSDEPRTLRDGQTLPERGQRDFGRRQDRPQHERRDRDRDRDRDRGRDRADNRGPQAQVRGPQSEGRGPQAQGRDRDRDRDRDRQRPAQVQPTSERQPQAALSDWQPPADADDDRPILAGRAESRGDGRRQERPRRNEREGRPRHGGGGYTIGYTVEGESNEDAVETTRHPREGARPHALPEPASGGETFGATEGGDVANIFVNVGRRDGLKPGDVQSMLQDGGIADFDTRNVRVRERITFVTVRKAEMEQAIRALVGQVVGGRTVNAEPARG</sequence>
<evidence type="ECO:0000259" key="9">
    <source>
        <dbReference type="PROSITE" id="PS51192"/>
    </source>
</evidence>
<organism evidence="12 13">
    <name type="scientific">Labilithrix luteola</name>
    <dbReference type="NCBI Taxonomy" id="1391654"/>
    <lineage>
        <taxon>Bacteria</taxon>
        <taxon>Pseudomonadati</taxon>
        <taxon>Myxococcota</taxon>
        <taxon>Polyangia</taxon>
        <taxon>Polyangiales</taxon>
        <taxon>Labilitrichaceae</taxon>
        <taxon>Labilithrix</taxon>
    </lineage>
</organism>
<dbReference type="SMART" id="SM00490">
    <property type="entry name" value="HELICc"/>
    <property type="match status" value="1"/>
</dbReference>
<dbReference type="InterPro" id="IPR011545">
    <property type="entry name" value="DEAD/DEAH_box_helicase_dom"/>
</dbReference>
<dbReference type="InterPro" id="IPR005580">
    <property type="entry name" value="DbpA/CsdA_RNA-bd_dom"/>
</dbReference>
<name>A0A0K1QB92_9BACT</name>
<evidence type="ECO:0000256" key="6">
    <source>
        <dbReference type="PROSITE-ProRule" id="PRU00552"/>
    </source>
</evidence>
<dbReference type="PROSITE" id="PS00039">
    <property type="entry name" value="DEAD_ATP_HELICASE"/>
    <property type="match status" value="1"/>
</dbReference>
<dbReference type="PROSITE" id="PS51194">
    <property type="entry name" value="HELICASE_CTER"/>
    <property type="match status" value="1"/>
</dbReference>
<evidence type="ECO:0000313" key="12">
    <source>
        <dbReference type="EMBL" id="AKV02937.1"/>
    </source>
</evidence>
<dbReference type="Gene3D" id="3.40.50.300">
    <property type="entry name" value="P-loop containing nucleotide triphosphate hydrolases"/>
    <property type="match status" value="2"/>
</dbReference>
<keyword evidence="3 7" id="KW-0347">Helicase</keyword>
<feature type="domain" description="DEAD-box RNA helicase Q" evidence="11">
    <location>
        <begin position="17"/>
        <end position="45"/>
    </location>
</feature>
<evidence type="ECO:0000256" key="3">
    <source>
        <dbReference type="ARBA" id="ARBA00022806"/>
    </source>
</evidence>
<dbReference type="Pfam" id="PF00271">
    <property type="entry name" value="Helicase_C"/>
    <property type="match status" value="1"/>
</dbReference>
<protein>
    <submittedName>
        <fullName evidence="12">DEAD-box ATP-dependent RNA helicase CshA</fullName>
    </submittedName>
</protein>
<evidence type="ECO:0000259" key="11">
    <source>
        <dbReference type="PROSITE" id="PS51195"/>
    </source>
</evidence>
<dbReference type="GO" id="GO:0016787">
    <property type="term" value="F:hydrolase activity"/>
    <property type="evidence" value="ECO:0007669"/>
    <property type="project" value="UniProtKB-KW"/>
</dbReference>
<dbReference type="Gene3D" id="3.30.70.330">
    <property type="match status" value="1"/>
</dbReference>
<dbReference type="SUPFAM" id="SSF52540">
    <property type="entry name" value="P-loop containing nucleoside triphosphate hydrolases"/>
    <property type="match status" value="1"/>
</dbReference>
<dbReference type="InterPro" id="IPR014014">
    <property type="entry name" value="RNA_helicase_DEAD_Q_motif"/>
</dbReference>
<dbReference type="OrthoDB" id="9805696at2"/>
<dbReference type="AlphaFoldDB" id="A0A0K1QB92"/>
<feature type="compositionally biased region" description="Basic and acidic residues" evidence="8">
    <location>
        <begin position="472"/>
        <end position="498"/>
    </location>
</feature>
<feature type="domain" description="Helicase C-terminal" evidence="10">
    <location>
        <begin position="246"/>
        <end position="399"/>
    </location>
</feature>
<evidence type="ECO:0000259" key="10">
    <source>
        <dbReference type="PROSITE" id="PS51194"/>
    </source>
</evidence>
<feature type="domain" description="Helicase ATP-binding" evidence="9">
    <location>
        <begin position="48"/>
        <end position="219"/>
    </location>
</feature>
<keyword evidence="2 7" id="KW-0378">Hydrolase</keyword>
<evidence type="ECO:0000256" key="5">
    <source>
        <dbReference type="ARBA" id="ARBA00038437"/>
    </source>
</evidence>
<dbReference type="EMBL" id="CP012333">
    <property type="protein sequence ID" value="AKV02937.1"/>
    <property type="molecule type" value="Genomic_DNA"/>
</dbReference>
<feature type="compositionally biased region" description="Basic and acidic residues" evidence="8">
    <location>
        <begin position="654"/>
        <end position="664"/>
    </location>
</feature>
<dbReference type="PROSITE" id="PS51192">
    <property type="entry name" value="HELICASE_ATP_BIND_1"/>
    <property type="match status" value="1"/>
</dbReference>
<dbReference type="Pfam" id="PF03880">
    <property type="entry name" value="DbpA"/>
    <property type="match status" value="1"/>
</dbReference>